<keyword evidence="2" id="KW-0808">Transferase</keyword>
<name>B8IGI8_METNO</name>
<dbReference type="PANTHER" id="PTHR34203">
    <property type="entry name" value="METHYLTRANSFERASE, FKBM FAMILY PROTEIN"/>
    <property type="match status" value="1"/>
</dbReference>
<dbReference type="Proteomes" id="UP000008207">
    <property type="component" value="Chromosome"/>
</dbReference>
<dbReference type="InterPro" id="IPR052514">
    <property type="entry name" value="SAM-dependent_MTase"/>
</dbReference>
<dbReference type="KEGG" id="mno:Mnod_0864"/>
<gene>
    <name evidence="2" type="ordered locus">Mnod_0864</name>
</gene>
<protein>
    <submittedName>
        <fullName evidence="2">Methyltransferase FkbM family</fullName>
    </submittedName>
</protein>
<organism evidence="2 3">
    <name type="scientific">Methylobacterium nodulans (strain LMG 21967 / CNCM I-2342 / ORS 2060)</name>
    <dbReference type="NCBI Taxonomy" id="460265"/>
    <lineage>
        <taxon>Bacteria</taxon>
        <taxon>Pseudomonadati</taxon>
        <taxon>Pseudomonadota</taxon>
        <taxon>Alphaproteobacteria</taxon>
        <taxon>Hyphomicrobiales</taxon>
        <taxon>Methylobacteriaceae</taxon>
        <taxon>Methylobacterium</taxon>
    </lineage>
</organism>
<keyword evidence="2" id="KW-0489">Methyltransferase</keyword>
<feature type="domain" description="Methyltransferase FkbM" evidence="1">
    <location>
        <begin position="107"/>
        <end position="248"/>
    </location>
</feature>
<evidence type="ECO:0000313" key="2">
    <source>
        <dbReference type="EMBL" id="ACL55888.1"/>
    </source>
</evidence>
<dbReference type="AlphaFoldDB" id="B8IGI8"/>
<dbReference type="Pfam" id="PF05050">
    <property type="entry name" value="Methyltransf_21"/>
    <property type="match status" value="1"/>
</dbReference>
<evidence type="ECO:0000259" key="1">
    <source>
        <dbReference type="Pfam" id="PF05050"/>
    </source>
</evidence>
<dbReference type="Gene3D" id="3.40.50.150">
    <property type="entry name" value="Vaccinia Virus protein VP39"/>
    <property type="match status" value="1"/>
</dbReference>
<keyword evidence="3" id="KW-1185">Reference proteome</keyword>
<dbReference type="InterPro" id="IPR029063">
    <property type="entry name" value="SAM-dependent_MTases_sf"/>
</dbReference>
<dbReference type="NCBIfam" id="TIGR01444">
    <property type="entry name" value="fkbM_fam"/>
    <property type="match status" value="1"/>
</dbReference>
<dbReference type="STRING" id="460265.Mnod_0864"/>
<dbReference type="HOGENOM" id="CLU_086956_0_0_5"/>
<accession>B8IGI8</accession>
<dbReference type="EMBL" id="CP001349">
    <property type="protein sequence ID" value="ACL55888.1"/>
    <property type="molecule type" value="Genomic_DNA"/>
</dbReference>
<evidence type="ECO:0000313" key="3">
    <source>
        <dbReference type="Proteomes" id="UP000008207"/>
    </source>
</evidence>
<dbReference type="eggNOG" id="COG4122">
    <property type="taxonomic scope" value="Bacteria"/>
</dbReference>
<dbReference type="InterPro" id="IPR006342">
    <property type="entry name" value="FkbM_mtfrase"/>
</dbReference>
<dbReference type="SUPFAM" id="SSF53335">
    <property type="entry name" value="S-adenosyl-L-methionine-dependent methyltransferases"/>
    <property type="match status" value="1"/>
</dbReference>
<sequence>MTIISLRTIHSYRKLLSTLGLVRGVEAASKKFLAKAAGHNAKWSASSVTLKGYDHPIFLRVSTSDWSVFHQIFVDKEYLERSAEHADQLRSFYDTVVQAGKTPAIIDCGANIGLASLWYSLQFPKAAIVAIEPEPKNFAVLKKNTAPYENIIPVNAAIANRRDKVSLSNVSDAPWAWETVESNAGQTDTITVRDALGQVPNTVPFIAKIDIEGFETALFRSNYDWVEAFPLIVFEHHDWLFAWKGTAHAIYRALIDSGPRDYVHAGENVFSYSHDLLKRPTT</sequence>
<dbReference type="GO" id="GO:0008168">
    <property type="term" value="F:methyltransferase activity"/>
    <property type="evidence" value="ECO:0007669"/>
    <property type="project" value="UniProtKB-KW"/>
</dbReference>
<dbReference type="GO" id="GO:0032259">
    <property type="term" value="P:methylation"/>
    <property type="evidence" value="ECO:0007669"/>
    <property type="project" value="UniProtKB-KW"/>
</dbReference>
<reference evidence="2 3" key="1">
    <citation type="submission" date="2009-01" db="EMBL/GenBank/DDBJ databases">
        <title>Complete sequence of chromosome of Methylobacterium nodulans ORS 2060.</title>
        <authorList>
            <consortium name="US DOE Joint Genome Institute"/>
            <person name="Lucas S."/>
            <person name="Copeland A."/>
            <person name="Lapidus A."/>
            <person name="Glavina del Rio T."/>
            <person name="Dalin E."/>
            <person name="Tice H."/>
            <person name="Bruce D."/>
            <person name="Goodwin L."/>
            <person name="Pitluck S."/>
            <person name="Sims D."/>
            <person name="Brettin T."/>
            <person name="Detter J.C."/>
            <person name="Han C."/>
            <person name="Larimer F."/>
            <person name="Land M."/>
            <person name="Hauser L."/>
            <person name="Kyrpides N."/>
            <person name="Ivanova N."/>
            <person name="Marx C.J."/>
            <person name="Richardson P."/>
        </authorList>
    </citation>
    <scope>NUCLEOTIDE SEQUENCE [LARGE SCALE GENOMIC DNA]</scope>
    <source>
        <strain evidence="3">LMG 21967 / CNCM I-2342 / ORS 2060</strain>
    </source>
</reference>
<dbReference type="RefSeq" id="WP_015927592.1">
    <property type="nucleotide sequence ID" value="NC_011894.1"/>
</dbReference>
<dbReference type="PANTHER" id="PTHR34203:SF15">
    <property type="entry name" value="SLL1173 PROTEIN"/>
    <property type="match status" value="1"/>
</dbReference>
<proteinExistence type="predicted"/>